<proteinExistence type="predicted"/>
<keyword evidence="2" id="KW-0472">Membrane</keyword>
<name>A0A812TM73_9DINO</name>
<protein>
    <submittedName>
        <fullName evidence="3">CTK1 protein</fullName>
    </submittedName>
</protein>
<feature type="transmembrane region" description="Helical" evidence="2">
    <location>
        <begin position="285"/>
        <end position="302"/>
    </location>
</feature>
<feature type="transmembrane region" description="Helical" evidence="2">
    <location>
        <begin position="161"/>
        <end position="180"/>
    </location>
</feature>
<dbReference type="AlphaFoldDB" id="A0A812TM73"/>
<keyword evidence="2" id="KW-0812">Transmembrane</keyword>
<dbReference type="Proteomes" id="UP000604046">
    <property type="component" value="Unassembled WGS sequence"/>
</dbReference>
<accession>A0A812TM73</accession>
<dbReference type="EMBL" id="CAJNDS010002605">
    <property type="protein sequence ID" value="CAE7542399.1"/>
    <property type="molecule type" value="Genomic_DNA"/>
</dbReference>
<feature type="non-terminal residue" evidence="3">
    <location>
        <position position="334"/>
    </location>
</feature>
<gene>
    <name evidence="3" type="primary">CTK1</name>
    <name evidence="3" type="ORF">SNAT2548_LOCUS30413</name>
</gene>
<reference evidence="3" key="1">
    <citation type="submission" date="2021-02" db="EMBL/GenBank/DDBJ databases">
        <authorList>
            <person name="Dougan E. K."/>
            <person name="Rhodes N."/>
            <person name="Thang M."/>
            <person name="Chan C."/>
        </authorList>
    </citation>
    <scope>NUCLEOTIDE SEQUENCE</scope>
</reference>
<comment type="caution">
    <text evidence="3">The sequence shown here is derived from an EMBL/GenBank/DDBJ whole genome shotgun (WGS) entry which is preliminary data.</text>
</comment>
<feature type="region of interest" description="Disordered" evidence="1">
    <location>
        <begin position="62"/>
        <end position="133"/>
    </location>
</feature>
<keyword evidence="4" id="KW-1185">Reference proteome</keyword>
<evidence type="ECO:0000256" key="2">
    <source>
        <dbReference type="SAM" id="Phobius"/>
    </source>
</evidence>
<keyword evidence="2" id="KW-1133">Transmembrane helix</keyword>
<evidence type="ECO:0000256" key="1">
    <source>
        <dbReference type="SAM" id="MobiDB-lite"/>
    </source>
</evidence>
<sequence>RLHQRLAASIFSVSHRGRPHWRIPEQVARPAGRRRIAGGGAGGEGLQRSRAMFGVLRRLCRHPPLGRGNSGDPRIGPAMETGMPDRSCPSIPGVPEEQVPAGFERKGSGTASTQSLSSLSLQPPPQPPPGRRLSSMRLSRVMTIIEIVESERPAFAGFQPWLALLLLAVPVTSAFTGFGVQLAASRASFSKYLPLVLSALITVVGLSIHLRIQYGWDGFKKLANKKYLLCLIPGPFGAAKYALQNASVTMMSSSLFFVMMRTSLLWVAILDAVRAKQLPDVLQTITLLAVLLSCISSMLQALEETEDGAETTPILAVVLAAACGLADALCLGPT</sequence>
<feature type="transmembrane region" description="Helical" evidence="2">
    <location>
        <begin position="192"/>
        <end position="214"/>
    </location>
</feature>
<organism evidence="3 4">
    <name type="scientific">Symbiodinium natans</name>
    <dbReference type="NCBI Taxonomy" id="878477"/>
    <lineage>
        <taxon>Eukaryota</taxon>
        <taxon>Sar</taxon>
        <taxon>Alveolata</taxon>
        <taxon>Dinophyceae</taxon>
        <taxon>Suessiales</taxon>
        <taxon>Symbiodiniaceae</taxon>
        <taxon>Symbiodinium</taxon>
    </lineage>
</organism>
<feature type="compositionally biased region" description="Low complexity" evidence="1">
    <location>
        <begin position="108"/>
        <end position="121"/>
    </location>
</feature>
<evidence type="ECO:0000313" key="4">
    <source>
        <dbReference type="Proteomes" id="UP000604046"/>
    </source>
</evidence>
<feature type="transmembrane region" description="Helical" evidence="2">
    <location>
        <begin position="255"/>
        <end position="273"/>
    </location>
</feature>
<evidence type="ECO:0000313" key="3">
    <source>
        <dbReference type="EMBL" id="CAE7542399.1"/>
    </source>
</evidence>
<feature type="transmembrane region" description="Helical" evidence="2">
    <location>
        <begin position="314"/>
        <end position="332"/>
    </location>
</feature>